<keyword evidence="5" id="KW-0808">Transferase</keyword>
<evidence type="ECO:0000256" key="2">
    <source>
        <dbReference type="ARBA" id="ARBA00024035"/>
    </source>
</evidence>
<comment type="similarity">
    <text evidence="2">Belongs to the SAM hydrolase / SAM-dependent halogenase family.</text>
</comment>
<evidence type="ECO:0000259" key="3">
    <source>
        <dbReference type="Pfam" id="PF01887"/>
    </source>
</evidence>
<dbReference type="AlphaFoldDB" id="A0A6N3B3S0"/>
<dbReference type="EMBL" id="CACRUK010000015">
    <property type="protein sequence ID" value="VYT99525.1"/>
    <property type="molecule type" value="Genomic_DNA"/>
</dbReference>
<dbReference type="RefSeq" id="WP_156729112.1">
    <property type="nucleotide sequence ID" value="NZ_CACRUK010000015.1"/>
</dbReference>
<dbReference type="Gene3D" id="2.40.30.90">
    <property type="entry name" value="Bacterial fluorinating enzyme like"/>
    <property type="match status" value="1"/>
</dbReference>
<dbReference type="EC" id="2.5.1.94" evidence="5"/>
<dbReference type="InterPro" id="IPR023228">
    <property type="entry name" value="SAM_OH_AdoTrfase_N_sf"/>
</dbReference>
<proteinExistence type="inferred from homology"/>
<evidence type="ECO:0000256" key="1">
    <source>
        <dbReference type="ARBA" id="ARBA00022691"/>
    </source>
</evidence>
<dbReference type="SUPFAM" id="SSF102522">
    <property type="entry name" value="Bacterial fluorinating enzyme, N-terminal domain"/>
    <property type="match status" value="1"/>
</dbReference>
<dbReference type="InterPro" id="IPR046469">
    <property type="entry name" value="SAM_HAT_N"/>
</dbReference>
<dbReference type="GO" id="GO:0016740">
    <property type="term" value="F:transferase activity"/>
    <property type="evidence" value="ECO:0007669"/>
    <property type="project" value="UniProtKB-KW"/>
</dbReference>
<dbReference type="PANTHER" id="PTHR35092:SF1">
    <property type="entry name" value="CHLORINASE MJ1651"/>
    <property type="match status" value="1"/>
</dbReference>
<evidence type="ECO:0000313" key="5">
    <source>
        <dbReference type="EMBL" id="VYT99525.1"/>
    </source>
</evidence>
<gene>
    <name evidence="5" type="primary">salL_1</name>
    <name evidence="5" type="ORF">RGLFYP19_01157</name>
</gene>
<dbReference type="Gene3D" id="3.40.50.10790">
    <property type="entry name" value="S-adenosyl-l-methionine hydroxide adenosyltransferase, N-terminal"/>
    <property type="match status" value="1"/>
</dbReference>
<dbReference type="Pfam" id="PF20257">
    <property type="entry name" value="SAM_HAT_C"/>
    <property type="match status" value="1"/>
</dbReference>
<dbReference type="PANTHER" id="PTHR35092">
    <property type="entry name" value="CHLORINASE MJ1651"/>
    <property type="match status" value="1"/>
</dbReference>
<name>A0A6N3B3S0_MEDGN</name>
<dbReference type="InterPro" id="IPR002747">
    <property type="entry name" value="SAM_OH_AdoTrfase"/>
</dbReference>
<accession>A0A6N3B3S0</accession>
<evidence type="ECO:0000259" key="4">
    <source>
        <dbReference type="Pfam" id="PF20257"/>
    </source>
</evidence>
<protein>
    <submittedName>
        <fullName evidence="5">Adenosyl-chloride synthase</fullName>
        <ecNumber evidence="5">2.5.1.94</ecNumber>
    </submittedName>
</protein>
<dbReference type="PIRSF" id="PIRSF006779">
    <property type="entry name" value="UCP006779"/>
    <property type="match status" value="1"/>
</dbReference>
<reference evidence="5" key="1">
    <citation type="submission" date="2019-11" db="EMBL/GenBank/DDBJ databases">
        <authorList>
            <person name="Feng L."/>
        </authorList>
    </citation>
    <scope>NUCLEOTIDE SEQUENCE</scope>
    <source>
        <strain evidence="5">RgnavusLFYP19</strain>
    </source>
</reference>
<feature type="domain" description="S-adenosyl-l-methionine hydroxide adenosyltransferase C-terminal" evidence="4">
    <location>
        <begin position="181"/>
        <end position="270"/>
    </location>
</feature>
<sequence>MKPAIVMQSDFGIDSGLVACMHGICKMIDPQLETYDITHQIPAFQIREASYCLQYTVPCWPSGTVFVSVVDPGVGTSRRASVAKLKNGSYVVTPDNGTLTFLHDMIGVEKIREIDEKTNRYQKTKNVSVFHGRDLFAYCAAKLAAGKITYEEVGPEYPVEEIILHELHHAEVTTGDVKAMIQGYDPFGSAEVSVRNEEFVQAGFQLGERLRVSVSDTKRVILDKEILYERSFGYVPKGEDVLFQDLASFVTIASNEANFKKKYGLCEEQQYKVRIRRTNK</sequence>
<dbReference type="InterPro" id="IPR046470">
    <property type="entry name" value="SAM_HAT_C"/>
</dbReference>
<dbReference type="Pfam" id="PF01887">
    <property type="entry name" value="SAM_HAT_N"/>
    <property type="match status" value="1"/>
</dbReference>
<dbReference type="InterPro" id="IPR023227">
    <property type="entry name" value="SAM_OH_AdoTrfase_C_sf"/>
</dbReference>
<organism evidence="5">
    <name type="scientific">Mediterraneibacter gnavus</name>
    <name type="common">Ruminococcus gnavus</name>
    <dbReference type="NCBI Taxonomy" id="33038"/>
    <lineage>
        <taxon>Bacteria</taxon>
        <taxon>Bacillati</taxon>
        <taxon>Bacillota</taxon>
        <taxon>Clostridia</taxon>
        <taxon>Lachnospirales</taxon>
        <taxon>Lachnospiraceae</taxon>
        <taxon>Mediterraneibacter</taxon>
    </lineage>
</organism>
<dbReference type="SUPFAM" id="SSF101852">
    <property type="entry name" value="Bacterial fluorinating enzyme, C-terminal domain"/>
    <property type="match status" value="1"/>
</dbReference>
<feature type="domain" description="S-adenosyl-l-methionine hydroxide adenosyltransferase N-terminal" evidence="3">
    <location>
        <begin position="5"/>
        <end position="154"/>
    </location>
</feature>
<keyword evidence="1" id="KW-0949">S-adenosyl-L-methionine</keyword>